<dbReference type="InterPro" id="IPR000352">
    <property type="entry name" value="Pep_chain_release_fac_I"/>
</dbReference>
<dbReference type="PANTHER" id="PTHR46203">
    <property type="entry name" value="PROBABLE PEPTIDE CHAIN RELEASE FACTOR C12ORF65"/>
    <property type="match status" value="1"/>
</dbReference>
<feature type="compositionally biased region" description="Basic and acidic residues" evidence="5">
    <location>
        <begin position="134"/>
        <end position="153"/>
    </location>
</feature>
<comment type="similarity">
    <text evidence="2">Belongs to the prokaryotic/mitochondrial release factor family.</text>
</comment>
<keyword evidence="4" id="KW-0496">Mitochondrion</keyword>
<evidence type="ECO:0000256" key="2">
    <source>
        <dbReference type="ARBA" id="ARBA00010835"/>
    </source>
</evidence>
<dbReference type="OrthoDB" id="277888at2759"/>
<feature type="region of interest" description="Disordered" evidence="5">
    <location>
        <begin position="106"/>
        <end position="206"/>
    </location>
</feature>
<evidence type="ECO:0000256" key="3">
    <source>
        <dbReference type="ARBA" id="ARBA00022946"/>
    </source>
</evidence>
<protein>
    <recommendedName>
        <fullName evidence="6">Prokaryotic-type class I peptide chain release factors domain-containing protein</fullName>
    </recommendedName>
</protein>
<comment type="caution">
    <text evidence="7">The sequence shown here is derived from an EMBL/GenBank/DDBJ whole genome shotgun (WGS) entry which is preliminary data.</text>
</comment>
<feature type="compositionally biased region" description="Basic and acidic residues" evidence="5">
    <location>
        <begin position="194"/>
        <end position="206"/>
    </location>
</feature>
<evidence type="ECO:0000256" key="4">
    <source>
        <dbReference type="ARBA" id="ARBA00023128"/>
    </source>
</evidence>
<sequence length="206" mass="22824">MSLRGIRQQWRQQPNGILRLFSHCCRLSVKQMPPRPKLDPAEITGTYLKGTGPGGQAINKTNSAVQLIHKPTGIVVKSQATRSRTQNQKIAMGILAEKVELQLKGEKSRVAVKAEAQRKKKASREKKAKRKYRKLEEEKRMKGLGVEGEKEGEREEEGEVELTESDAAEEGQGKTGVEEGVISDKEGYGIGEQRSGEDSKNVESGR</sequence>
<proteinExistence type="inferred from homology"/>
<dbReference type="SUPFAM" id="SSF75620">
    <property type="entry name" value="Release factor"/>
    <property type="match status" value="1"/>
</dbReference>
<evidence type="ECO:0000259" key="6">
    <source>
        <dbReference type="Pfam" id="PF00472"/>
    </source>
</evidence>
<feature type="compositionally biased region" description="Acidic residues" evidence="5">
    <location>
        <begin position="154"/>
        <end position="169"/>
    </location>
</feature>
<dbReference type="InterPro" id="IPR052405">
    <property type="entry name" value="Mito_Transl_Release_Factor"/>
</dbReference>
<keyword evidence="3" id="KW-0809">Transit peptide</keyword>
<evidence type="ECO:0000256" key="5">
    <source>
        <dbReference type="SAM" id="MobiDB-lite"/>
    </source>
</evidence>
<name>A0A0H1BNG5_9EURO</name>
<reference evidence="8" key="1">
    <citation type="journal article" date="2015" name="PLoS Genet.">
        <title>The dynamic genome and transcriptome of the human fungal pathogen Blastomyces and close relative Emmonsia.</title>
        <authorList>
            <person name="Munoz J.F."/>
            <person name="Gauthier G.M."/>
            <person name="Desjardins C.A."/>
            <person name="Gallo J.E."/>
            <person name="Holder J."/>
            <person name="Sullivan T.D."/>
            <person name="Marty A.J."/>
            <person name="Carmen J.C."/>
            <person name="Chen Z."/>
            <person name="Ding L."/>
            <person name="Gujja S."/>
            <person name="Magrini V."/>
            <person name="Misas E."/>
            <person name="Mitreva M."/>
            <person name="Priest M."/>
            <person name="Saif S."/>
            <person name="Whiston E.A."/>
            <person name="Young S."/>
            <person name="Zeng Q."/>
            <person name="Goldman W.E."/>
            <person name="Mardis E.R."/>
            <person name="Taylor J.W."/>
            <person name="McEwen J.G."/>
            <person name="Clay O.K."/>
            <person name="Klein B.S."/>
            <person name="Cuomo C.A."/>
        </authorList>
    </citation>
    <scope>NUCLEOTIDE SEQUENCE [LARGE SCALE GENOMIC DNA]</scope>
    <source>
        <strain evidence="8">UAMH 139</strain>
    </source>
</reference>
<gene>
    <name evidence="7" type="ORF">EMPG_09458</name>
</gene>
<dbReference type="Pfam" id="PF00472">
    <property type="entry name" value="RF-1"/>
    <property type="match status" value="1"/>
</dbReference>
<feature type="domain" description="Prokaryotic-type class I peptide chain release factors" evidence="6">
    <location>
        <begin position="37"/>
        <end position="137"/>
    </location>
</feature>
<evidence type="ECO:0000313" key="7">
    <source>
        <dbReference type="EMBL" id="KLJ12865.1"/>
    </source>
</evidence>
<dbReference type="AlphaFoldDB" id="A0A0H1BNG5"/>
<keyword evidence="8" id="KW-1185">Reference proteome</keyword>
<dbReference type="FunFam" id="3.30.160.20:FF:000065">
    <property type="entry name" value="Peptidyl-tRNA hydrolase domain protein"/>
    <property type="match status" value="1"/>
</dbReference>
<evidence type="ECO:0000256" key="1">
    <source>
        <dbReference type="ARBA" id="ARBA00004173"/>
    </source>
</evidence>
<dbReference type="Gene3D" id="3.30.160.20">
    <property type="match status" value="1"/>
</dbReference>
<dbReference type="GO" id="GO:0032543">
    <property type="term" value="P:mitochondrial translation"/>
    <property type="evidence" value="ECO:0007669"/>
    <property type="project" value="UniProtKB-ARBA"/>
</dbReference>
<dbReference type="InterPro" id="IPR045853">
    <property type="entry name" value="Pep_chain_release_fac_I_sf"/>
</dbReference>
<dbReference type="Proteomes" id="UP000053573">
    <property type="component" value="Unassembled WGS sequence"/>
</dbReference>
<accession>A0A0H1BNG5</accession>
<dbReference type="GO" id="GO:0003747">
    <property type="term" value="F:translation release factor activity"/>
    <property type="evidence" value="ECO:0007669"/>
    <property type="project" value="InterPro"/>
</dbReference>
<evidence type="ECO:0000313" key="8">
    <source>
        <dbReference type="Proteomes" id="UP000053573"/>
    </source>
</evidence>
<dbReference type="EMBL" id="LDEV01000646">
    <property type="protein sequence ID" value="KLJ12865.1"/>
    <property type="molecule type" value="Genomic_DNA"/>
</dbReference>
<dbReference type="PANTHER" id="PTHR46203:SF1">
    <property type="entry name" value="MITOCHONDRIAL TRANSLATION RELEASE FACTOR IN RESCUE"/>
    <property type="match status" value="1"/>
</dbReference>
<feature type="compositionally biased region" description="Basic residues" evidence="5">
    <location>
        <begin position="118"/>
        <end position="133"/>
    </location>
</feature>
<dbReference type="GO" id="GO:0005739">
    <property type="term" value="C:mitochondrion"/>
    <property type="evidence" value="ECO:0007669"/>
    <property type="project" value="UniProtKB-SubCell"/>
</dbReference>
<comment type="subcellular location">
    <subcellularLocation>
        <location evidence="1">Mitochondrion</location>
    </subcellularLocation>
</comment>
<organism evidence="7 8">
    <name type="scientific">Blastomyces silverae</name>
    <dbReference type="NCBI Taxonomy" id="2060906"/>
    <lineage>
        <taxon>Eukaryota</taxon>
        <taxon>Fungi</taxon>
        <taxon>Dikarya</taxon>
        <taxon>Ascomycota</taxon>
        <taxon>Pezizomycotina</taxon>
        <taxon>Eurotiomycetes</taxon>
        <taxon>Eurotiomycetidae</taxon>
        <taxon>Onygenales</taxon>
        <taxon>Ajellomycetaceae</taxon>
        <taxon>Blastomyces</taxon>
    </lineage>
</organism>